<evidence type="ECO:0000256" key="5">
    <source>
        <dbReference type="ARBA" id="ARBA00022692"/>
    </source>
</evidence>
<name>A0ABQ6FHP0_9RHOO</name>
<dbReference type="SUPFAM" id="SSF56935">
    <property type="entry name" value="Porins"/>
    <property type="match status" value="1"/>
</dbReference>
<comment type="subcellular location">
    <subcellularLocation>
        <location evidence="1 10">Cell outer membrane</location>
        <topology evidence="1 10">Multi-pass membrane protein</topology>
    </subcellularLocation>
</comment>
<evidence type="ECO:0000256" key="2">
    <source>
        <dbReference type="ARBA" id="ARBA00009810"/>
    </source>
</evidence>
<evidence type="ECO:0000256" key="8">
    <source>
        <dbReference type="ARBA" id="ARBA00023170"/>
    </source>
</evidence>
<keyword evidence="4 10" id="KW-1134">Transmembrane beta strand</keyword>
<dbReference type="InterPro" id="IPR010105">
    <property type="entry name" value="TonB_sidphr_rcpt"/>
</dbReference>
<dbReference type="CDD" id="cd01347">
    <property type="entry name" value="ligand_gated_channel"/>
    <property type="match status" value="1"/>
</dbReference>
<keyword evidence="9 10" id="KW-0998">Cell outer membrane</keyword>
<keyword evidence="5 10" id="KW-0812">Transmembrane</keyword>
<feature type="compositionally biased region" description="Polar residues" evidence="12">
    <location>
        <begin position="15"/>
        <end position="24"/>
    </location>
</feature>
<evidence type="ECO:0000256" key="1">
    <source>
        <dbReference type="ARBA" id="ARBA00004571"/>
    </source>
</evidence>
<evidence type="ECO:0000256" key="9">
    <source>
        <dbReference type="ARBA" id="ARBA00023237"/>
    </source>
</evidence>
<dbReference type="EMBL" id="BSPX01000067">
    <property type="protein sequence ID" value="GLT23971.1"/>
    <property type="molecule type" value="Genomic_DNA"/>
</dbReference>
<comment type="caution">
    <text evidence="15">The sequence shown here is derived from an EMBL/GenBank/DDBJ whole genome shotgun (WGS) entry which is preliminary data.</text>
</comment>
<keyword evidence="7 10" id="KW-0472">Membrane</keyword>
<dbReference type="Gene3D" id="2.40.170.20">
    <property type="entry name" value="TonB-dependent receptor, beta-barrel domain"/>
    <property type="match status" value="1"/>
</dbReference>
<evidence type="ECO:0000256" key="12">
    <source>
        <dbReference type="SAM" id="MobiDB-lite"/>
    </source>
</evidence>
<dbReference type="Pfam" id="PF00593">
    <property type="entry name" value="TonB_dep_Rec_b-barrel"/>
    <property type="match status" value="1"/>
</dbReference>
<dbReference type="InterPro" id="IPR036942">
    <property type="entry name" value="Beta-barrel_TonB_sf"/>
</dbReference>
<evidence type="ECO:0000313" key="15">
    <source>
        <dbReference type="EMBL" id="GLT23971.1"/>
    </source>
</evidence>
<evidence type="ECO:0000259" key="14">
    <source>
        <dbReference type="Pfam" id="PF07715"/>
    </source>
</evidence>
<feature type="domain" description="TonB-dependent receptor-like beta-barrel" evidence="13">
    <location>
        <begin position="274"/>
        <end position="728"/>
    </location>
</feature>
<dbReference type="PANTHER" id="PTHR32552">
    <property type="entry name" value="FERRICHROME IRON RECEPTOR-RELATED"/>
    <property type="match status" value="1"/>
</dbReference>
<proteinExistence type="inferred from homology"/>
<reference evidence="16" key="1">
    <citation type="journal article" date="2019" name="Int. J. Syst. Evol. Microbiol.">
        <title>The Global Catalogue of Microorganisms (GCM) 10K type strain sequencing project: providing services to taxonomists for standard genome sequencing and annotation.</title>
        <authorList>
            <consortium name="The Broad Institute Genomics Platform"/>
            <consortium name="The Broad Institute Genome Sequencing Center for Infectious Disease"/>
            <person name="Wu L."/>
            <person name="Ma J."/>
        </authorList>
    </citation>
    <scope>NUCLEOTIDE SEQUENCE [LARGE SCALE GENOMIC DNA]</scope>
    <source>
        <strain evidence="16">NBRC 102407</strain>
    </source>
</reference>
<evidence type="ECO:0000256" key="7">
    <source>
        <dbReference type="ARBA" id="ARBA00023136"/>
    </source>
</evidence>
<dbReference type="InterPro" id="IPR000531">
    <property type="entry name" value="Beta-barrel_TonB"/>
</dbReference>
<protein>
    <submittedName>
        <fullName evidence="15">Iron transport outer membrane receptor</fullName>
    </submittedName>
</protein>
<sequence>MANKKIRRPALAPRPQSSPTTNPATLPLGALMFAASMSGWAQGAPAADDDAKTLKPVVVKAAAEAEPQGKDSLRTTTTRIGKGKQELRDIPQSITVVTEKLMDDRKIDTIKEALKMTSGVTFLAAEGGEEDIRLRGFPLNTTGDIFIDGMRDPGFYDRDTFNMERVEVLRGSASMLFGRGSTGGAVNQVNKQARLIDENQIDVTVGSHSYHRVVADINVKTDDDAALRINAMRTKADNNGAGTSLDKQGVAADYRWGIGGRDEFEVGLFRLENNNGINYGLPWIRKYAGAPVSQTTMLPVDPKNYYGMASDRNYGTATYGTLMHTHRFSQDTELVTKVRKGDFTRDQRASTVRLGAASLQPGGVAATLDSFSDATVLTRGFQPKMQSYENLLAQSDLSSKFEAWGMKHNAQAGVDFAWEKKRVFGARTAAQGGINITKPTTTVGTPDDGVGVSESLRVPGKTSEFESFAGGIYAQDLIEFIPHWKFLAGLRYDAMSGQFDQFNLTTGAVTHYQQAIYKPSQRVGLLYQPSERESYHLSYATSFNTSGDTYSYSASTVDVPPEKAINVELGGRIENASRTMSTRMALFRGVKLNERNTDPLVPSIITLSGKRHATGLDMDVAGKITPRWEIFASYTWIWDAEIDVKSPTNNDEQQGQRPSLIPKHQGTLWNSYQFTEKLRAGVGINARTKLTPNRNPGFYSQGYVTADLMAEYEAIADKLMLKANLNNVTNKLYADAFYTGHYVPGFGRTFYLTANLKF</sequence>
<feature type="domain" description="TonB-dependent receptor plug" evidence="14">
    <location>
        <begin position="87"/>
        <end position="185"/>
    </location>
</feature>
<gene>
    <name evidence="15" type="ORF">GCM10007933_34420</name>
</gene>
<dbReference type="RefSeq" id="WP_284189134.1">
    <property type="nucleotide sequence ID" value="NZ_BSPX01000067.1"/>
</dbReference>
<evidence type="ECO:0000256" key="10">
    <source>
        <dbReference type="PROSITE-ProRule" id="PRU01360"/>
    </source>
</evidence>
<organism evidence="15 16">
    <name type="scientific">Zoogloea oryzae</name>
    <dbReference type="NCBI Taxonomy" id="310767"/>
    <lineage>
        <taxon>Bacteria</taxon>
        <taxon>Pseudomonadati</taxon>
        <taxon>Pseudomonadota</taxon>
        <taxon>Betaproteobacteria</taxon>
        <taxon>Rhodocyclales</taxon>
        <taxon>Zoogloeaceae</taxon>
        <taxon>Zoogloea</taxon>
    </lineage>
</organism>
<dbReference type="InterPro" id="IPR039426">
    <property type="entry name" value="TonB-dep_rcpt-like"/>
</dbReference>
<keyword evidence="8 15" id="KW-0675">Receptor</keyword>
<feature type="region of interest" description="Disordered" evidence="12">
    <location>
        <begin position="1"/>
        <end position="25"/>
    </location>
</feature>
<evidence type="ECO:0000256" key="6">
    <source>
        <dbReference type="ARBA" id="ARBA00023077"/>
    </source>
</evidence>
<comment type="similarity">
    <text evidence="2 10 11">Belongs to the TonB-dependent receptor family.</text>
</comment>
<dbReference type="InterPro" id="IPR037066">
    <property type="entry name" value="Plug_dom_sf"/>
</dbReference>
<dbReference type="PROSITE" id="PS52016">
    <property type="entry name" value="TONB_DEPENDENT_REC_3"/>
    <property type="match status" value="1"/>
</dbReference>
<keyword evidence="6 11" id="KW-0798">TonB box</keyword>
<evidence type="ECO:0000313" key="16">
    <source>
        <dbReference type="Proteomes" id="UP001157167"/>
    </source>
</evidence>
<evidence type="ECO:0000259" key="13">
    <source>
        <dbReference type="Pfam" id="PF00593"/>
    </source>
</evidence>
<dbReference type="Proteomes" id="UP001157167">
    <property type="component" value="Unassembled WGS sequence"/>
</dbReference>
<dbReference type="NCBIfam" id="TIGR01783">
    <property type="entry name" value="TonB-siderophor"/>
    <property type="match status" value="1"/>
</dbReference>
<evidence type="ECO:0000256" key="4">
    <source>
        <dbReference type="ARBA" id="ARBA00022452"/>
    </source>
</evidence>
<accession>A0ABQ6FHP0</accession>
<dbReference type="PANTHER" id="PTHR32552:SF83">
    <property type="entry name" value="BLR3904 PROTEIN"/>
    <property type="match status" value="1"/>
</dbReference>
<evidence type="ECO:0000256" key="11">
    <source>
        <dbReference type="RuleBase" id="RU003357"/>
    </source>
</evidence>
<dbReference type="InterPro" id="IPR012910">
    <property type="entry name" value="Plug_dom"/>
</dbReference>
<evidence type="ECO:0000256" key="3">
    <source>
        <dbReference type="ARBA" id="ARBA00022448"/>
    </source>
</evidence>
<keyword evidence="16" id="KW-1185">Reference proteome</keyword>
<dbReference type="Gene3D" id="2.170.130.10">
    <property type="entry name" value="TonB-dependent receptor, plug domain"/>
    <property type="match status" value="1"/>
</dbReference>
<keyword evidence="3 10" id="KW-0813">Transport</keyword>
<dbReference type="Pfam" id="PF07715">
    <property type="entry name" value="Plug"/>
    <property type="match status" value="1"/>
</dbReference>